<dbReference type="RefSeq" id="WP_377932248.1">
    <property type="nucleotide sequence ID" value="NZ_JBHUMF010000004.1"/>
</dbReference>
<dbReference type="InterPro" id="IPR050437">
    <property type="entry name" value="Ribos_protein_bS1-like"/>
</dbReference>
<protein>
    <submittedName>
        <fullName evidence="5">30S ribosomal protein S1</fullName>
    </submittedName>
</protein>
<dbReference type="PANTHER" id="PTHR10724:SF7">
    <property type="entry name" value="SMALL RIBOSOMAL SUBUNIT PROTEIN BS1C"/>
    <property type="match status" value="1"/>
</dbReference>
<feature type="domain" description="S1 motif" evidence="4">
    <location>
        <begin position="102"/>
        <end position="167"/>
    </location>
</feature>
<dbReference type="CDD" id="cd04465">
    <property type="entry name" value="S1_RPS1_repeat_ec2_hs2"/>
    <property type="match status" value="1"/>
</dbReference>
<dbReference type="Pfam" id="PF00575">
    <property type="entry name" value="S1"/>
    <property type="match status" value="4"/>
</dbReference>
<dbReference type="GO" id="GO:0005840">
    <property type="term" value="C:ribosome"/>
    <property type="evidence" value="ECO:0007669"/>
    <property type="project" value="UniProtKB-KW"/>
</dbReference>
<dbReference type="InterPro" id="IPR035104">
    <property type="entry name" value="Ribosomal_protein_S1-like"/>
</dbReference>
<evidence type="ECO:0000256" key="2">
    <source>
        <dbReference type="ARBA" id="ARBA00022980"/>
    </source>
</evidence>
<sequence length="378" mass="42459">MVEDMNNVEVRNLEIGDKVKGTVTKVEEKQVLVDVEGNKVDGLIPISELSSLHIETASDAVKEGDVLELIVTKVEEELLVLSKRKVDAEKAWDEMKRLFEEEKVFEADVKDVVKGGLVVDLGVRGFVPASLVEDHYVEDFSDYKDKTLTFKIVELDQDKNRLILSHRAVVEAEKQEQKKKVLEDIQPDNVLEGTVQRITDFGAFVDIGGVDGLVHISQLSHEHVDKPSDVVHEGQKVQVKVLSVDRDNERISLSIKETLPGPWSNLSERASKGTILEGEVKRLVSYGAFVEVFPGVEGLVHISQISHKHIGTPHEVLKEGQTVKVKVLEVNENEQRLSLSIKALEEKEEENFDYEMPEENTGFQLGEMIGDKLKDLRK</sequence>
<reference evidence="6" key="1">
    <citation type="journal article" date="2019" name="Int. J. Syst. Evol. Microbiol.">
        <title>The Global Catalogue of Microorganisms (GCM) 10K type strain sequencing project: providing services to taxonomists for standard genome sequencing and annotation.</title>
        <authorList>
            <consortium name="The Broad Institute Genomics Platform"/>
            <consortium name="The Broad Institute Genome Sequencing Center for Infectious Disease"/>
            <person name="Wu L."/>
            <person name="Ma J."/>
        </authorList>
    </citation>
    <scope>NUCLEOTIDE SEQUENCE [LARGE SCALE GENOMIC DNA]</scope>
    <source>
        <strain evidence="6">KCTC 3913</strain>
    </source>
</reference>
<comment type="caution">
    <text evidence="5">The sequence shown here is derived from an EMBL/GenBank/DDBJ whole genome shotgun (WGS) entry which is preliminary data.</text>
</comment>
<dbReference type="InterPro" id="IPR003029">
    <property type="entry name" value="S1_domain"/>
</dbReference>
<name>A0ABW5RLM0_9BACI</name>
<accession>A0ABW5RLM0</accession>
<organism evidence="5 6">
    <name type="scientific">Bacillus seohaeanensis</name>
    <dbReference type="NCBI Taxonomy" id="284580"/>
    <lineage>
        <taxon>Bacteria</taxon>
        <taxon>Bacillati</taxon>
        <taxon>Bacillota</taxon>
        <taxon>Bacilli</taxon>
        <taxon>Bacillales</taxon>
        <taxon>Bacillaceae</taxon>
        <taxon>Bacillus</taxon>
    </lineage>
</organism>
<keyword evidence="2 5" id="KW-0689">Ribosomal protein</keyword>
<evidence type="ECO:0000313" key="5">
    <source>
        <dbReference type="EMBL" id="MFD2679526.1"/>
    </source>
</evidence>
<dbReference type="InterPro" id="IPR012340">
    <property type="entry name" value="NA-bd_OB-fold"/>
</dbReference>
<evidence type="ECO:0000256" key="1">
    <source>
        <dbReference type="ARBA" id="ARBA00006767"/>
    </source>
</evidence>
<dbReference type="PROSITE" id="PS50126">
    <property type="entry name" value="S1"/>
    <property type="match status" value="4"/>
</dbReference>
<dbReference type="PRINTS" id="PR00681">
    <property type="entry name" value="RIBOSOMALS1"/>
</dbReference>
<feature type="domain" description="S1 motif" evidence="4">
    <location>
        <begin position="16"/>
        <end position="84"/>
    </location>
</feature>
<dbReference type="CDD" id="cd05687">
    <property type="entry name" value="S1_RPS1_repeat_ec1_hs1"/>
    <property type="match status" value="1"/>
</dbReference>
<dbReference type="CDD" id="cd05688">
    <property type="entry name" value="S1_RPS1_repeat_ec3"/>
    <property type="match status" value="1"/>
</dbReference>
<keyword evidence="6" id="KW-1185">Reference proteome</keyword>
<dbReference type="Proteomes" id="UP001597506">
    <property type="component" value="Unassembled WGS sequence"/>
</dbReference>
<evidence type="ECO:0000259" key="4">
    <source>
        <dbReference type="PROSITE" id="PS50126"/>
    </source>
</evidence>
<comment type="similarity">
    <text evidence="1">Belongs to the bacterial ribosomal protein bS1 family.</text>
</comment>
<gene>
    <name evidence="5" type="primary">rpsA</name>
    <name evidence="5" type="ORF">ACFSUL_02050</name>
</gene>
<feature type="domain" description="S1 motif" evidence="4">
    <location>
        <begin position="188"/>
        <end position="256"/>
    </location>
</feature>
<dbReference type="SUPFAM" id="SSF50249">
    <property type="entry name" value="Nucleic acid-binding proteins"/>
    <property type="match status" value="4"/>
</dbReference>
<dbReference type="PANTHER" id="PTHR10724">
    <property type="entry name" value="30S RIBOSOMAL PROTEIN S1"/>
    <property type="match status" value="1"/>
</dbReference>
<proteinExistence type="inferred from homology"/>
<dbReference type="SMART" id="SM00316">
    <property type="entry name" value="S1"/>
    <property type="match status" value="4"/>
</dbReference>
<dbReference type="Gene3D" id="2.40.50.140">
    <property type="entry name" value="Nucleic acid-binding proteins"/>
    <property type="match status" value="4"/>
</dbReference>
<feature type="domain" description="S1 motif" evidence="4">
    <location>
        <begin position="273"/>
        <end position="342"/>
    </location>
</feature>
<evidence type="ECO:0000256" key="3">
    <source>
        <dbReference type="ARBA" id="ARBA00023274"/>
    </source>
</evidence>
<keyword evidence="3" id="KW-0687">Ribonucleoprotein</keyword>
<dbReference type="EMBL" id="JBHUMF010000004">
    <property type="protein sequence ID" value="MFD2679526.1"/>
    <property type="molecule type" value="Genomic_DNA"/>
</dbReference>
<dbReference type="NCBIfam" id="NF005208">
    <property type="entry name" value="PRK06676.1"/>
    <property type="match status" value="1"/>
</dbReference>
<evidence type="ECO:0000313" key="6">
    <source>
        <dbReference type="Proteomes" id="UP001597506"/>
    </source>
</evidence>